<keyword evidence="1" id="KW-1133">Transmembrane helix</keyword>
<evidence type="ECO:0008006" key="4">
    <source>
        <dbReference type="Google" id="ProtNLM"/>
    </source>
</evidence>
<feature type="transmembrane region" description="Helical" evidence="1">
    <location>
        <begin position="48"/>
        <end position="67"/>
    </location>
</feature>
<keyword evidence="3" id="KW-1185">Reference proteome</keyword>
<reference evidence="3" key="1">
    <citation type="submission" date="2016-10" db="EMBL/GenBank/DDBJ databases">
        <authorList>
            <person name="Varghese N."/>
            <person name="Submissions S."/>
        </authorList>
    </citation>
    <scope>NUCLEOTIDE SEQUENCE [LARGE SCALE GENOMIC DNA]</scope>
    <source>
        <strain evidence="3">CGMCC 1.10119</strain>
    </source>
</reference>
<dbReference type="Proteomes" id="UP000199451">
    <property type="component" value="Unassembled WGS sequence"/>
</dbReference>
<dbReference type="RefSeq" id="WP_089695318.1">
    <property type="nucleotide sequence ID" value="NZ_FNHL01000001.1"/>
</dbReference>
<name>A0A1G9RFW7_9EURY</name>
<protein>
    <recommendedName>
        <fullName evidence="4">Sensor histidine kinase</fullName>
    </recommendedName>
</protein>
<organism evidence="2 3">
    <name type="scientific">Halogranum gelatinilyticum</name>
    <dbReference type="NCBI Taxonomy" id="660521"/>
    <lineage>
        <taxon>Archaea</taxon>
        <taxon>Methanobacteriati</taxon>
        <taxon>Methanobacteriota</taxon>
        <taxon>Stenosarchaea group</taxon>
        <taxon>Halobacteria</taxon>
        <taxon>Halobacteriales</taxon>
        <taxon>Haloferacaceae</taxon>
    </lineage>
</organism>
<keyword evidence="1" id="KW-0472">Membrane</keyword>
<evidence type="ECO:0000313" key="2">
    <source>
        <dbReference type="EMBL" id="SDM22219.1"/>
    </source>
</evidence>
<dbReference type="AlphaFoldDB" id="A0A1G9RFW7"/>
<evidence type="ECO:0000256" key="1">
    <source>
        <dbReference type="SAM" id="Phobius"/>
    </source>
</evidence>
<evidence type="ECO:0000313" key="3">
    <source>
        <dbReference type="Proteomes" id="UP000199451"/>
    </source>
</evidence>
<dbReference type="STRING" id="660521.SAMN04487949_1328"/>
<gene>
    <name evidence="2" type="ORF">SAMN04487949_1328</name>
</gene>
<sequence>MRGPLRALWNSPLLGRYLRFRLALLIALPLAALGAAVAFTVGGLAGILLLSVLVFLGLVGLAVLVAVR</sequence>
<accession>A0A1G9RFW7</accession>
<dbReference type="EMBL" id="FNHL01000001">
    <property type="protein sequence ID" value="SDM22219.1"/>
    <property type="molecule type" value="Genomic_DNA"/>
</dbReference>
<keyword evidence="1" id="KW-0812">Transmembrane</keyword>
<proteinExistence type="predicted"/>